<dbReference type="CDD" id="cd16443">
    <property type="entry name" value="LplA"/>
    <property type="match status" value="1"/>
</dbReference>
<dbReference type="InterPro" id="IPR045864">
    <property type="entry name" value="aa-tRNA-synth_II/BPL/LPL"/>
</dbReference>
<dbReference type="InterPro" id="IPR050664">
    <property type="entry name" value="Octanoyltrans_LipM/LipL"/>
</dbReference>
<reference evidence="2" key="1">
    <citation type="submission" date="2021-01" db="EMBL/GenBank/DDBJ databases">
        <title>Active Sulfur Cycling in an Early Earth Analoge.</title>
        <authorList>
            <person name="Hahn C.R."/>
            <person name="Youssef N.H."/>
            <person name="Elshahed M."/>
        </authorList>
    </citation>
    <scope>NUCLEOTIDE SEQUENCE</scope>
    <source>
        <strain evidence="2">Zod_Metabat.1151</strain>
    </source>
</reference>
<dbReference type="EMBL" id="JAFGDB010000025">
    <property type="protein sequence ID" value="MBN2067120.1"/>
    <property type="molecule type" value="Genomic_DNA"/>
</dbReference>
<evidence type="ECO:0000313" key="2">
    <source>
        <dbReference type="EMBL" id="MBN2067120.1"/>
    </source>
</evidence>
<comment type="caution">
    <text evidence="2">The sequence shown here is derived from an EMBL/GenBank/DDBJ whole genome shotgun (WGS) entry which is preliminary data.</text>
</comment>
<keyword evidence="2" id="KW-0436">Ligase</keyword>
<dbReference type="Gene3D" id="3.30.930.10">
    <property type="entry name" value="Bira Bifunctional Protein, Domain 2"/>
    <property type="match status" value="1"/>
</dbReference>
<feature type="domain" description="BPL/LPL catalytic" evidence="1">
    <location>
        <begin position="21"/>
        <end position="213"/>
    </location>
</feature>
<protein>
    <submittedName>
        <fullName evidence="2">Lipoate--protein ligase family protein</fullName>
    </submittedName>
</protein>
<dbReference type="PANTHER" id="PTHR43679">
    <property type="entry name" value="OCTANOYLTRANSFERASE LIPM-RELATED"/>
    <property type="match status" value="1"/>
</dbReference>
<name>A0A938YQQ5_9ARCH</name>
<dbReference type="PANTHER" id="PTHR43679:SF2">
    <property type="entry name" value="OCTANOYL-[GCVH]:PROTEIN N-OCTANOYLTRANSFERASE"/>
    <property type="match status" value="1"/>
</dbReference>
<dbReference type="Pfam" id="PF21948">
    <property type="entry name" value="LplA-B_cat"/>
    <property type="match status" value="1"/>
</dbReference>
<evidence type="ECO:0000259" key="1">
    <source>
        <dbReference type="PROSITE" id="PS51733"/>
    </source>
</evidence>
<organism evidence="2 3">
    <name type="scientific">Candidatus Iainarchaeum sp</name>
    <dbReference type="NCBI Taxonomy" id="3101447"/>
    <lineage>
        <taxon>Archaea</taxon>
        <taxon>Candidatus Iainarchaeota</taxon>
        <taxon>Candidatus Iainarchaeia</taxon>
        <taxon>Candidatus Iainarchaeales</taxon>
        <taxon>Candidatus Iainarchaeaceae</taxon>
        <taxon>Candidatus Iainarchaeum</taxon>
    </lineage>
</organism>
<sequence>MVGKPMDAFTNMAIDKAVLFSRPKPTVRLYQWKPAAVSIGCFQGLEQEVDLNACSKHGIDVVRRITGGGAVFHDKEITYSIVLDEESGVVPSALKESYGKICGAVIRGLAFLGVDAAYVPLNDLVANGRKISGCAQTRREKGILQHGTVLMQVDVEKMFSVLKVPDEKIRGKMIASVKDRVTSLERELGRPVSAGKVMSALKKGFESEFGVKLVKGCLTSGEKALAAEFREDFASRGWNRCR</sequence>
<dbReference type="InterPro" id="IPR004143">
    <property type="entry name" value="BPL_LPL_catalytic"/>
</dbReference>
<dbReference type="Proteomes" id="UP000809243">
    <property type="component" value="Unassembled WGS sequence"/>
</dbReference>
<dbReference type="SUPFAM" id="SSF55681">
    <property type="entry name" value="Class II aaRS and biotin synthetases"/>
    <property type="match status" value="1"/>
</dbReference>
<dbReference type="GO" id="GO:0016874">
    <property type="term" value="F:ligase activity"/>
    <property type="evidence" value="ECO:0007669"/>
    <property type="project" value="UniProtKB-KW"/>
</dbReference>
<accession>A0A938YQQ5</accession>
<gene>
    <name evidence="2" type="ORF">JW744_01490</name>
</gene>
<proteinExistence type="predicted"/>
<dbReference type="AlphaFoldDB" id="A0A938YQQ5"/>
<dbReference type="PROSITE" id="PS51733">
    <property type="entry name" value="BPL_LPL_CATALYTIC"/>
    <property type="match status" value="1"/>
</dbReference>
<evidence type="ECO:0000313" key="3">
    <source>
        <dbReference type="Proteomes" id="UP000809243"/>
    </source>
</evidence>